<dbReference type="Pfam" id="PF12796">
    <property type="entry name" value="Ank_2"/>
    <property type="match status" value="1"/>
</dbReference>
<comment type="subcellular location">
    <subcellularLocation>
        <location evidence="1">Membrane</location>
        <topology evidence="1">Multi-pass membrane protein</topology>
    </subcellularLocation>
</comment>
<dbReference type="Pfam" id="PF13962">
    <property type="entry name" value="PGG"/>
    <property type="match status" value="1"/>
</dbReference>
<dbReference type="OrthoDB" id="1847170at2759"/>
<dbReference type="InterPro" id="IPR026961">
    <property type="entry name" value="PGG_dom"/>
</dbReference>
<evidence type="ECO:0000256" key="2">
    <source>
        <dbReference type="ARBA" id="ARBA00022692"/>
    </source>
</evidence>
<feature type="transmembrane region" description="Helical" evidence="7">
    <location>
        <begin position="310"/>
        <end position="328"/>
    </location>
</feature>
<dbReference type="Gramene" id="TraesCS3A02G537000.1">
    <property type="protein sequence ID" value="TraesCS3A02G537000.1"/>
    <property type="gene ID" value="TraesCS3A02G537000"/>
</dbReference>
<dbReference type="SMR" id="A0A3B6ET73"/>
<feature type="transmembrane region" description="Helical" evidence="7">
    <location>
        <begin position="281"/>
        <end position="304"/>
    </location>
</feature>
<feature type="domain" description="PGG" evidence="8">
    <location>
        <begin position="197"/>
        <end position="302"/>
    </location>
</feature>
<keyword evidence="4 7" id="KW-1133">Transmembrane helix</keyword>
<proteinExistence type="predicted"/>
<name>A0A3B6ET73_WHEAT</name>
<accession>A0A3B6ET73</accession>
<dbReference type="OMA" id="HYTILAM"/>
<evidence type="ECO:0000256" key="5">
    <source>
        <dbReference type="ARBA" id="ARBA00023043"/>
    </source>
</evidence>
<dbReference type="EnsemblPlants" id="TraesCS3A02G537000.1">
    <property type="protein sequence ID" value="TraesCS3A02G537000.1"/>
    <property type="gene ID" value="TraesCS3A02G537000"/>
</dbReference>
<keyword evidence="2 7" id="KW-0812">Transmembrane</keyword>
<dbReference type="GO" id="GO:0016020">
    <property type="term" value="C:membrane"/>
    <property type="evidence" value="ECO:0000318"/>
    <property type="project" value="GO_Central"/>
</dbReference>
<keyword evidence="3" id="KW-0677">Repeat</keyword>
<dbReference type="PANTHER" id="PTHR24186:SF50">
    <property type="entry name" value="ANKYRIN REPEAT-CONTAINING PROTEIN ITN1-LIKE ISOFORM X1"/>
    <property type="match status" value="1"/>
</dbReference>
<evidence type="ECO:0000256" key="1">
    <source>
        <dbReference type="ARBA" id="ARBA00004141"/>
    </source>
</evidence>
<protein>
    <recommendedName>
        <fullName evidence="8">PGG domain-containing protein</fullName>
    </recommendedName>
</protein>
<evidence type="ECO:0000313" key="9">
    <source>
        <dbReference type="EnsemblPlants" id="TraesCS3A02G537000.1"/>
    </source>
</evidence>
<dbReference type="AlphaFoldDB" id="A0A3B6ET73"/>
<dbReference type="STRING" id="4565.A0A3B6ET73"/>
<feature type="transmembrane region" description="Helical" evidence="7">
    <location>
        <begin position="340"/>
        <end position="362"/>
    </location>
</feature>
<evidence type="ECO:0000313" key="10">
    <source>
        <dbReference type="Proteomes" id="UP000019116"/>
    </source>
</evidence>
<dbReference type="Gramene" id="TraesCS3A03G1278700.1">
    <property type="protein sequence ID" value="TraesCS3A03G1278700.1.CDS"/>
    <property type="gene ID" value="TraesCS3A03G1278700"/>
</dbReference>
<sequence>MLLEWNIGLTAQKDRNGSTPLHFATSILHARANPTPMYQADGQGLFPIHIAASIGVNKAIVKLLDKGRTFLHVAIEKKKWNIVALACQTQSLSWILNMQDNEGNTVLHLSVMLGHQDIFFLLLENPEVRLNLTNKKGETPLDLSQSKIRAGCFCAWNPRFVMNAALIYCRAKHGNRRLDHFEEQYIQAEDEEKESDKLTASTQTLGIGSVLMATVAFTATFTPPGDYSDNGTPNLSRRYVFYAFIAANSLAFGCSGLTTINLMYSGTAIVNVPLRSKHFDVAVVFVFCSVTSLATAFVLGYVVLDPFAHMTSVAVCVVASLLCLCGYIDPLRGQAVARALFHRMGYPALVISARILIIRTAMVYL</sequence>
<keyword evidence="6 7" id="KW-0472">Membrane</keyword>
<evidence type="ECO:0000256" key="7">
    <source>
        <dbReference type="SAM" id="Phobius"/>
    </source>
</evidence>
<organism evidence="9">
    <name type="scientific">Triticum aestivum</name>
    <name type="common">Wheat</name>
    <dbReference type="NCBI Taxonomy" id="4565"/>
    <lineage>
        <taxon>Eukaryota</taxon>
        <taxon>Viridiplantae</taxon>
        <taxon>Streptophyta</taxon>
        <taxon>Embryophyta</taxon>
        <taxon>Tracheophyta</taxon>
        <taxon>Spermatophyta</taxon>
        <taxon>Magnoliopsida</taxon>
        <taxon>Liliopsida</taxon>
        <taxon>Poales</taxon>
        <taxon>Poaceae</taxon>
        <taxon>BOP clade</taxon>
        <taxon>Pooideae</taxon>
        <taxon>Triticodae</taxon>
        <taxon>Triticeae</taxon>
        <taxon>Triticinae</taxon>
        <taxon>Triticum</taxon>
    </lineage>
</organism>
<feature type="transmembrane region" description="Helical" evidence="7">
    <location>
        <begin position="239"/>
        <end position="260"/>
    </location>
</feature>
<evidence type="ECO:0000259" key="8">
    <source>
        <dbReference type="Pfam" id="PF13962"/>
    </source>
</evidence>
<evidence type="ECO:0000256" key="6">
    <source>
        <dbReference type="ARBA" id="ARBA00023136"/>
    </source>
</evidence>
<reference evidence="9" key="2">
    <citation type="submission" date="2018-10" db="UniProtKB">
        <authorList>
            <consortium name="EnsemblPlants"/>
        </authorList>
    </citation>
    <scope>IDENTIFICATION</scope>
</reference>
<keyword evidence="10" id="KW-1185">Reference proteome</keyword>
<evidence type="ECO:0000256" key="3">
    <source>
        <dbReference type="ARBA" id="ARBA00022737"/>
    </source>
</evidence>
<evidence type="ECO:0000256" key="4">
    <source>
        <dbReference type="ARBA" id="ARBA00022989"/>
    </source>
</evidence>
<dbReference type="SUPFAM" id="SSF48403">
    <property type="entry name" value="Ankyrin repeat"/>
    <property type="match status" value="1"/>
</dbReference>
<dbReference type="InterPro" id="IPR002110">
    <property type="entry name" value="Ankyrin_rpt"/>
</dbReference>
<dbReference type="Proteomes" id="UP000019116">
    <property type="component" value="Chromosome 3A"/>
</dbReference>
<reference evidence="9" key="1">
    <citation type="submission" date="2018-08" db="EMBL/GenBank/DDBJ databases">
        <authorList>
            <person name="Rossello M."/>
        </authorList>
    </citation>
    <scope>NUCLEOTIDE SEQUENCE [LARGE SCALE GENOMIC DNA]</scope>
    <source>
        <strain evidence="9">cv. Chinese Spring</strain>
    </source>
</reference>
<feature type="transmembrane region" description="Helical" evidence="7">
    <location>
        <begin position="198"/>
        <end position="219"/>
    </location>
</feature>
<dbReference type="Gene3D" id="1.25.40.20">
    <property type="entry name" value="Ankyrin repeat-containing domain"/>
    <property type="match status" value="2"/>
</dbReference>
<dbReference type="InterPro" id="IPR036770">
    <property type="entry name" value="Ankyrin_rpt-contain_sf"/>
</dbReference>
<keyword evidence="5" id="KW-0040">ANK repeat</keyword>
<dbReference type="PANTHER" id="PTHR24186">
    <property type="entry name" value="PROTEIN PHOSPHATASE 1 REGULATORY SUBUNIT"/>
    <property type="match status" value="1"/>
</dbReference>